<protein>
    <submittedName>
        <fullName evidence="2">Uncharacterized protein</fullName>
    </submittedName>
</protein>
<accession>A0ABV5YQU6</accession>
<proteinExistence type="predicted"/>
<reference evidence="2 3" key="1">
    <citation type="submission" date="2024-09" db="EMBL/GenBank/DDBJ databases">
        <authorList>
            <person name="Sun Q."/>
            <person name="Mori K."/>
        </authorList>
    </citation>
    <scope>NUCLEOTIDE SEQUENCE [LARGE SCALE GENOMIC DNA]</scope>
    <source>
        <strain evidence="2 3">TBRC 0563</strain>
    </source>
</reference>
<feature type="compositionally biased region" description="Polar residues" evidence="1">
    <location>
        <begin position="39"/>
        <end position="51"/>
    </location>
</feature>
<evidence type="ECO:0000313" key="3">
    <source>
        <dbReference type="Proteomes" id="UP001589627"/>
    </source>
</evidence>
<sequence length="234" mass="24893">MFTRHRHRQAMIFAATGKKTPVGVTVVMASRGDLLRTPDTASGRPNSTGEQKMTKSIRRHTVTAATMIALGGTAVVTPYGSAEASSFSATYTCSVPVLGSRPVTINGRLTASPDRATVGRPIRFQLHIARLNLRTPVAIDSWTAVAEINVNGAQSTSFRMTGTGGPVTPRQPISGDLFGTWTPRTTGTDRFRGANVALTARVARVGQLTAACTPTTPRPVMETTTVHPHQNTDI</sequence>
<feature type="compositionally biased region" description="Polar residues" evidence="1">
    <location>
        <begin position="222"/>
        <end position="234"/>
    </location>
</feature>
<feature type="region of interest" description="Disordered" evidence="1">
    <location>
        <begin position="157"/>
        <end position="176"/>
    </location>
</feature>
<dbReference type="EMBL" id="JBHLZP010000332">
    <property type="protein sequence ID" value="MFB9837003.1"/>
    <property type="molecule type" value="Genomic_DNA"/>
</dbReference>
<keyword evidence="3" id="KW-1185">Reference proteome</keyword>
<evidence type="ECO:0000313" key="2">
    <source>
        <dbReference type="EMBL" id="MFB9837003.1"/>
    </source>
</evidence>
<evidence type="ECO:0000256" key="1">
    <source>
        <dbReference type="SAM" id="MobiDB-lite"/>
    </source>
</evidence>
<comment type="caution">
    <text evidence="2">The sequence shown here is derived from an EMBL/GenBank/DDBJ whole genome shotgun (WGS) entry which is preliminary data.</text>
</comment>
<dbReference type="Proteomes" id="UP001589627">
    <property type="component" value="Unassembled WGS sequence"/>
</dbReference>
<organism evidence="2 3">
    <name type="scientific">Actinoallomurus acaciae</name>
    <dbReference type="NCBI Taxonomy" id="502577"/>
    <lineage>
        <taxon>Bacteria</taxon>
        <taxon>Bacillati</taxon>
        <taxon>Actinomycetota</taxon>
        <taxon>Actinomycetes</taxon>
        <taxon>Streptosporangiales</taxon>
        <taxon>Thermomonosporaceae</taxon>
        <taxon>Actinoallomurus</taxon>
    </lineage>
</organism>
<feature type="region of interest" description="Disordered" evidence="1">
    <location>
        <begin position="35"/>
        <end position="54"/>
    </location>
</feature>
<name>A0ABV5YQU6_9ACTN</name>
<gene>
    <name evidence="2" type="ORF">ACFFNX_33010</name>
</gene>
<feature type="region of interest" description="Disordered" evidence="1">
    <location>
        <begin position="213"/>
        <end position="234"/>
    </location>
</feature>